<evidence type="ECO:0000313" key="2">
    <source>
        <dbReference type="EMBL" id="ERK43382.1"/>
    </source>
</evidence>
<dbReference type="RefSeq" id="WP_021737679.1">
    <property type="nucleotide sequence ID" value="NZ_KI271077.1"/>
</dbReference>
<protein>
    <submittedName>
        <fullName evidence="2">HTH domain protein</fullName>
    </submittedName>
</protein>
<dbReference type="InterPro" id="IPR036388">
    <property type="entry name" value="WH-like_DNA-bd_sf"/>
</dbReference>
<evidence type="ECO:0000259" key="1">
    <source>
        <dbReference type="Pfam" id="PF08279"/>
    </source>
</evidence>
<comment type="caution">
    <text evidence="2">The sequence shown here is derived from an EMBL/GenBank/DDBJ whole genome shotgun (WGS) entry which is preliminary data.</text>
</comment>
<accession>U2QXA8</accession>
<proteinExistence type="predicted"/>
<dbReference type="Proteomes" id="UP000016608">
    <property type="component" value="Unassembled WGS sequence"/>
</dbReference>
<dbReference type="AlphaFoldDB" id="U2QXA8"/>
<gene>
    <name evidence="2" type="ORF">HMPREF0373_02520</name>
</gene>
<reference evidence="2 3" key="1">
    <citation type="submission" date="2013-06" db="EMBL/GenBank/DDBJ databases">
        <authorList>
            <person name="Weinstock G."/>
            <person name="Sodergren E."/>
            <person name="Lobos E.A."/>
            <person name="Fulton L."/>
            <person name="Fulton R."/>
            <person name="Courtney L."/>
            <person name="Fronick C."/>
            <person name="O'Laughlin M."/>
            <person name="Godfrey J."/>
            <person name="Wilson R.M."/>
            <person name="Miner T."/>
            <person name="Farmer C."/>
            <person name="Delehaunty K."/>
            <person name="Cordes M."/>
            <person name="Minx P."/>
            <person name="Tomlinson C."/>
            <person name="Chen J."/>
            <person name="Wollam A."/>
            <person name="Pepin K.H."/>
            <person name="Bhonagiri V."/>
            <person name="Zhang X."/>
            <person name="Warren W."/>
            <person name="Mitreva M."/>
            <person name="Mardis E.R."/>
            <person name="Wilson R.K."/>
        </authorList>
    </citation>
    <scope>NUCLEOTIDE SEQUENCE [LARGE SCALE GENOMIC DNA]</scope>
    <source>
        <strain evidence="2 3">ATCC 29099</strain>
    </source>
</reference>
<dbReference type="EMBL" id="AWVJ01000149">
    <property type="protein sequence ID" value="ERK43382.1"/>
    <property type="molecule type" value="Genomic_DNA"/>
</dbReference>
<dbReference type="GeneID" id="42785290"/>
<keyword evidence="3" id="KW-1185">Reference proteome</keyword>
<dbReference type="Pfam" id="PF08279">
    <property type="entry name" value="HTH_11"/>
    <property type="match status" value="1"/>
</dbReference>
<dbReference type="SUPFAM" id="SSF46785">
    <property type="entry name" value="Winged helix' DNA-binding domain"/>
    <property type="match status" value="1"/>
</dbReference>
<dbReference type="eggNOG" id="COG1349">
    <property type="taxonomic scope" value="Bacteria"/>
</dbReference>
<feature type="domain" description="Helix-turn-helix type 11" evidence="1">
    <location>
        <begin position="37"/>
        <end position="73"/>
    </location>
</feature>
<dbReference type="InterPro" id="IPR036390">
    <property type="entry name" value="WH_DNA-bd_sf"/>
</dbReference>
<dbReference type="InterPro" id="IPR013196">
    <property type="entry name" value="HTH_11"/>
</dbReference>
<dbReference type="Gene3D" id="1.10.10.10">
    <property type="entry name" value="Winged helix-like DNA-binding domain superfamily/Winged helix DNA-binding domain"/>
    <property type="match status" value="1"/>
</dbReference>
<sequence>MNIRDLIGEATEYDKKLELDVTQDVTQDVNSNDLDTQIIYLIKKDDKISTEQMSKILEVSTRTIKRHIKEMNNIKYIGSGYSGHWEIL</sequence>
<evidence type="ECO:0000313" key="3">
    <source>
        <dbReference type="Proteomes" id="UP000016608"/>
    </source>
</evidence>
<dbReference type="HOGENOM" id="CLU_2464459_0_0_9"/>
<name>U2QXA8_EUBRA</name>
<organism evidence="2 3">
    <name type="scientific">Eubacterium ramulus ATCC 29099</name>
    <dbReference type="NCBI Taxonomy" id="1256908"/>
    <lineage>
        <taxon>Bacteria</taxon>
        <taxon>Bacillati</taxon>
        <taxon>Bacillota</taxon>
        <taxon>Clostridia</taxon>
        <taxon>Eubacteriales</taxon>
        <taxon>Eubacteriaceae</taxon>
        <taxon>Eubacterium</taxon>
    </lineage>
</organism>